<dbReference type="EMBL" id="ML992502">
    <property type="protein sequence ID" value="KAF2226236.1"/>
    <property type="molecule type" value="Genomic_DNA"/>
</dbReference>
<feature type="coiled-coil region" evidence="1">
    <location>
        <begin position="321"/>
        <end position="348"/>
    </location>
</feature>
<evidence type="ECO:0000256" key="1">
    <source>
        <dbReference type="SAM" id="Coils"/>
    </source>
</evidence>
<evidence type="ECO:0000313" key="4">
    <source>
        <dbReference type="Proteomes" id="UP000799538"/>
    </source>
</evidence>
<organism evidence="3 4">
    <name type="scientific">Elsinoe ampelina</name>
    <dbReference type="NCBI Taxonomy" id="302913"/>
    <lineage>
        <taxon>Eukaryota</taxon>
        <taxon>Fungi</taxon>
        <taxon>Dikarya</taxon>
        <taxon>Ascomycota</taxon>
        <taxon>Pezizomycotina</taxon>
        <taxon>Dothideomycetes</taxon>
        <taxon>Dothideomycetidae</taxon>
        <taxon>Myriangiales</taxon>
        <taxon>Elsinoaceae</taxon>
        <taxon>Elsinoe</taxon>
    </lineage>
</organism>
<keyword evidence="4" id="KW-1185">Reference proteome</keyword>
<evidence type="ECO:0000256" key="2">
    <source>
        <dbReference type="SAM" id="MobiDB-lite"/>
    </source>
</evidence>
<dbReference type="AlphaFoldDB" id="A0A6A6GKI1"/>
<sequence length="381" mass="42519">MAATFNLPSPPTAAAHRNARRMPAANNPASPTADTTTLSLPLTVDAPPPYSASYTCNPLDMTLSETIPTALETARARDTRSRTKYAFDRDIAEIRSSAIRNFSTAITKRPRGMVITRALERKNRLMIQTQAFCWNASYEGLKMVEYRLRYDNGLCYPCQHSVTGHYVHTGPSIFGYYALPIGVEGSRLKARLQEESACSLSDIVYAPPSPTVMCRICMTEGATQCVKVAVPSVRGTIYVLCIYVWHDLGDLDSLPPVSQQGTLRTRAQIRPRTMVGEIAEFWDIAEQSIGPEQRTYHYETQLGLAMTGRKPCTGDFGIVNVALARRELRRLEVDLAEARKRFSLLKAINGDDEEAARDQAAECPVHRRSWMDKLIAKLLWI</sequence>
<dbReference type="Proteomes" id="UP000799538">
    <property type="component" value="Unassembled WGS sequence"/>
</dbReference>
<feature type="compositionally biased region" description="Low complexity" evidence="2">
    <location>
        <begin position="13"/>
        <end position="31"/>
    </location>
</feature>
<name>A0A6A6GKI1_9PEZI</name>
<proteinExistence type="predicted"/>
<protein>
    <submittedName>
        <fullName evidence="3">Uncharacterized protein</fullName>
    </submittedName>
</protein>
<accession>A0A6A6GKI1</accession>
<reference evidence="4" key="1">
    <citation type="journal article" date="2020" name="Stud. Mycol.">
        <title>101 Dothideomycetes genomes: A test case for predicting lifestyles and emergence of pathogens.</title>
        <authorList>
            <person name="Haridas S."/>
            <person name="Albert R."/>
            <person name="Binder M."/>
            <person name="Bloem J."/>
            <person name="LaButti K."/>
            <person name="Salamov A."/>
            <person name="Andreopoulos B."/>
            <person name="Baker S."/>
            <person name="Barry K."/>
            <person name="Bills G."/>
            <person name="Bluhm B."/>
            <person name="Cannon C."/>
            <person name="Castanera R."/>
            <person name="Culley D."/>
            <person name="Daum C."/>
            <person name="Ezra D."/>
            <person name="Gonzalez J."/>
            <person name="Henrissat B."/>
            <person name="Kuo A."/>
            <person name="Liang C."/>
            <person name="Lipzen A."/>
            <person name="Lutzoni F."/>
            <person name="Magnuson J."/>
            <person name="Mondo S."/>
            <person name="Nolan M."/>
            <person name="Ohm R."/>
            <person name="Pangilinan J."/>
            <person name="Park H.-J."/>
            <person name="Ramirez L."/>
            <person name="Alfaro M."/>
            <person name="Sun H."/>
            <person name="Tritt A."/>
            <person name="Yoshinaga Y."/>
            <person name="Zwiers L.-H."/>
            <person name="Turgeon B."/>
            <person name="Goodwin S."/>
            <person name="Spatafora J."/>
            <person name="Crous P."/>
            <person name="Grigoriev I."/>
        </authorList>
    </citation>
    <scope>NUCLEOTIDE SEQUENCE [LARGE SCALE GENOMIC DNA]</scope>
    <source>
        <strain evidence="4">CECT 20119</strain>
    </source>
</reference>
<evidence type="ECO:0000313" key="3">
    <source>
        <dbReference type="EMBL" id="KAF2226236.1"/>
    </source>
</evidence>
<gene>
    <name evidence="3" type="ORF">BDZ85DRAFT_246717</name>
</gene>
<keyword evidence="1" id="KW-0175">Coiled coil</keyword>
<feature type="region of interest" description="Disordered" evidence="2">
    <location>
        <begin position="1"/>
        <end position="42"/>
    </location>
</feature>